<feature type="compositionally biased region" description="Basic and acidic residues" evidence="1">
    <location>
        <begin position="201"/>
        <end position="211"/>
    </location>
</feature>
<name>A0ABQ9GTF4_9NEOP</name>
<accession>A0ABQ9GTF4</accession>
<feature type="region of interest" description="Disordered" evidence="1">
    <location>
        <begin position="201"/>
        <end position="231"/>
    </location>
</feature>
<protein>
    <submittedName>
        <fullName evidence="2">Uncharacterized protein</fullName>
    </submittedName>
</protein>
<gene>
    <name evidence="2" type="ORF">PR048_023198</name>
</gene>
<proteinExistence type="predicted"/>
<sequence length="331" mass="36342">MYFVSNDLAVDETSSSTYLGAVAEWLAYSPSTKVIRVRTPAESPDFYMWESCRTMPLVGRFSRGSPVSPALSFRCCSILASITLACSQYLAVTTLPNLFTHSIYLPPVHVTNSCGFRTLFSLVDCKAPGFKTATGSHVGSFVGVTIMEVLVYGVKSPDTKVKPMMKVKDRASSGKKVHITLKRTLNFPIVNPALVRLAREKRPPERQDKGFHLSRGGARDRRRQAQGKRSWREKVIVTTMEKEGDKTCGPPCTVTVFAVVDTLHGRSVVNSAVLCKETTSIALFHWIVLSEYLAPAAISRYARSRDTHLDSPLTKADALATSLPPVGEAPE</sequence>
<dbReference type="EMBL" id="JARBHB010000009">
    <property type="protein sequence ID" value="KAJ8875303.1"/>
    <property type="molecule type" value="Genomic_DNA"/>
</dbReference>
<dbReference type="Proteomes" id="UP001159363">
    <property type="component" value="Chromosome 8"/>
</dbReference>
<comment type="caution">
    <text evidence="2">The sequence shown here is derived from an EMBL/GenBank/DDBJ whole genome shotgun (WGS) entry which is preliminary data.</text>
</comment>
<evidence type="ECO:0000256" key="1">
    <source>
        <dbReference type="SAM" id="MobiDB-lite"/>
    </source>
</evidence>
<keyword evidence="3" id="KW-1185">Reference proteome</keyword>
<organism evidence="2 3">
    <name type="scientific">Dryococelus australis</name>
    <dbReference type="NCBI Taxonomy" id="614101"/>
    <lineage>
        <taxon>Eukaryota</taxon>
        <taxon>Metazoa</taxon>
        <taxon>Ecdysozoa</taxon>
        <taxon>Arthropoda</taxon>
        <taxon>Hexapoda</taxon>
        <taxon>Insecta</taxon>
        <taxon>Pterygota</taxon>
        <taxon>Neoptera</taxon>
        <taxon>Polyneoptera</taxon>
        <taxon>Phasmatodea</taxon>
        <taxon>Verophasmatodea</taxon>
        <taxon>Anareolatae</taxon>
        <taxon>Phasmatidae</taxon>
        <taxon>Eurycanthinae</taxon>
        <taxon>Dryococelus</taxon>
    </lineage>
</organism>
<feature type="compositionally biased region" description="Basic residues" evidence="1">
    <location>
        <begin position="220"/>
        <end position="229"/>
    </location>
</feature>
<evidence type="ECO:0000313" key="3">
    <source>
        <dbReference type="Proteomes" id="UP001159363"/>
    </source>
</evidence>
<reference evidence="2 3" key="1">
    <citation type="submission" date="2023-02" db="EMBL/GenBank/DDBJ databases">
        <title>LHISI_Scaffold_Assembly.</title>
        <authorList>
            <person name="Stuart O.P."/>
            <person name="Cleave R."/>
            <person name="Magrath M.J.L."/>
            <person name="Mikheyev A.S."/>
        </authorList>
    </citation>
    <scope>NUCLEOTIDE SEQUENCE [LARGE SCALE GENOMIC DNA]</scope>
    <source>
        <strain evidence="2">Daus_M_001</strain>
        <tissue evidence="2">Leg muscle</tissue>
    </source>
</reference>
<evidence type="ECO:0000313" key="2">
    <source>
        <dbReference type="EMBL" id="KAJ8875303.1"/>
    </source>
</evidence>